<sequence>METLIELALLAVAAYGIKNYFFAPEIVKDKEVVSTRGATLVKKLVGGQSAQASDIQTIKTVQNKVESVADRKATVDTETNRAQAAEIVETPISNLAATNDCITVKQATVPSEKSDRLVPEDSVLKRHYWAQLAAEQAAIKNPYPTDSVLRRHYEQKQIANFNLAIAEVAAGDSELSDVSDDPIQMASVTPIKVIAIPEDSVLKRHFLSGIRHEIESKNPPRPTDAILKRHHKQLIDSQIGAYLAKFA</sequence>
<protein>
    <submittedName>
        <fullName evidence="1">Uncharacterized protein</fullName>
    </submittedName>
</protein>
<keyword evidence="2" id="KW-1185">Reference proteome</keyword>
<proteinExistence type="predicted"/>
<accession>A0ABY7GI40</accession>
<dbReference type="RefSeq" id="WP_255189884.1">
    <property type="nucleotide sequence ID" value="NZ_CP113517.1"/>
</dbReference>
<dbReference type="EMBL" id="CP113517">
    <property type="protein sequence ID" value="WAR44917.1"/>
    <property type="molecule type" value="Genomic_DNA"/>
</dbReference>
<name>A0ABY7GI40_9GAMM</name>
<reference evidence="1" key="1">
    <citation type="submission" date="2022-11" db="EMBL/GenBank/DDBJ databases">
        <title>Methylomonas rapida sp. nov., Carotenoid-Producing Obligate Methanotrophs with High Growth Characteristics and Biotechnological Potential.</title>
        <authorList>
            <person name="Tikhonova E.N."/>
            <person name="Suleimanov R.Z."/>
            <person name="Miroshnikov K."/>
            <person name="Oshkin I.Y."/>
            <person name="Belova S.E."/>
            <person name="Danilova O.V."/>
            <person name="Ashikhmin A."/>
            <person name="Konopkin A."/>
            <person name="But S.Y."/>
            <person name="Khmelenina V.N."/>
            <person name="Kuznetsov N."/>
            <person name="Pimenov N.V."/>
            <person name="Dedysh S.N."/>
        </authorList>
    </citation>
    <scope>NUCLEOTIDE SEQUENCE</scope>
    <source>
        <strain evidence="1">MP1</strain>
    </source>
</reference>
<evidence type="ECO:0000313" key="1">
    <source>
        <dbReference type="EMBL" id="WAR44917.1"/>
    </source>
</evidence>
<dbReference type="Proteomes" id="UP001162780">
    <property type="component" value="Chromosome"/>
</dbReference>
<gene>
    <name evidence="1" type="ORF">NM686_021665</name>
</gene>
<organism evidence="1 2">
    <name type="scientific">Methylomonas rapida</name>
    <dbReference type="NCBI Taxonomy" id="2963939"/>
    <lineage>
        <taxon>Bacteria</taxon>
        <taxon>Pseudomonadati</taxon>
        <taxon>Pseudomonadota</taxon>
        <taxon>Gammaproteobacteria</taxon>
        <taxon>Methylococcales</taxon>
        <taxon>Methylococcaceae</taxon>
        <taxon>Methylomonas</taxon>
    </lineage>
</organism>
<evidence type="ECO:0000313" key="2">
    <source>
        <dbReference type="Proteomes" id="UP001162780"/>
    </source>
</evidence>